<evidence type="ECO:0000313" key="7">
    <source>
        <dbReference type="EMBL" id="GMN41855.1"/>
    </source>
</evidence>
<keyword evidence="6" id="KW-0812">Transmembrane</keyword>
<dbReference type="Proteomes" id="UP001187192">
    <property type="component" value="Unassembled WGS sequence"/>
</dbReference>
<evidence type="ECO:0000256" key="3">
    <source>
        <dbReference type="PIRSR" id="PIRSR600407-1"/>
    </source>
</evidence>
<dbReference type="Pfam" id="PF01150">
    <property type="entry name" value="GDA1_CD39"/>
    <property type="match status" value="2"/>
</dbReference>
<dbReference type="Gene3D" id="3.30.420.40">
    <property type="match status" value="1"/>
</dbReference>
<dbReference type="EMBL" id="BTGU01000013">
    <property type="protein sequence ID" value="GMN41855.1"/>
    <property type="molecule type" value="Genomic_DNA"/>
</dbReference>
<feature type="region of interest" description="Disordered" evidence="5">
    <location>
        <begin position="1"/>
        <end position="23"/>
    </location>
</feature>
<comment type="similarity">
    <text evidence="1">Belongs to the GDA1/CD39 NTPase family.</text>
</comment>
<evidence type="ECO:0000256" key="2">
    <source>
        <dbReference type="ARBA" id="ARBA00022801"/>
    </source>
</evidence>
<evidence type="ECO:0000256" key="5">
    <source>
        <dbReference type="SAM" id="MobiDB-lite"/>
    </source>
</evidence>
<gene>
    <name evidence="7" type="ORF">TIFTF001_011074</name>
</gene>
<dbReference type="GO" id="GO:0016020">
    <property type="term" value="C:membrane"/>
    <property type="evidence" value="ECO:0007669"/>
    <property type="project" value="TreeGrafter"/>
</dbReference>
<dbReference type="PANTHER" id="PTHR11782:SF3">
    <property type="entry name" value="APYRASE 6-RELATED"/>
    <property type="match status" value="1"/>
</dbReference>
<sequence length="536" mass="59431">MRRSNARKRVVHSKPPPPTDAAAAVMDPIKLPVRPASRSNLFSRAHQKPPAKSGLSLLLLSLAIALALLLCYLFVHTRASLGSRRYGIVIDGGSTGTRIHVFRYDEAAVDRSAVFDFGTEGLTSFRVNPGLSSFSEDPESAGGSLTELLEFGKGRVPREFWRETEVRLMATAGLRLLDSEVQDRILDSCRKKLRDSGFKFRDDWASVITGSDEGMYAWVVANYALGSLGGDPLRTTGIIELGGASAQVTFVSNEPMPSEYSQTVTHKNITYNLYSHSFLHFGQNVAYDSLREALTSGEFNLAAKSLREGKLIDPCTPKGYLHNVESWKLAPGLLDEKNGLSTLQSNGNFSECRSAALLMLQKGKDWSKLKNRYNFLHEEDLRHYCFSSAYIVALLHDSLGIALDEERITVANQVEDIPLDWALGAFILQTTANLDAEHPNWIATVISEDSPTLISLIAIFAILMFTAWSISKWRKPQLKTIYDLEKGRIEHRSNYDTPSNPCLSMLSLASETKARINLETICQYYGVSDQSVGRPV</sequence>
<keyword evidence="8" id="KW-1185">Reference proteome</keyword>
<keyword evidence="6" id="KW-0472">Membrane</keyword>
<dbReference type="GO" id="GO:0017110">
    <property type="term" value="F:nucleoside diphosphate phosphatase activity"/>
    <property type="evidence" value="ECO:0007669"/>
    <property type="project" value="TreeGrafter"/>
</dbReference>
<feature type="transmembrane region" description="Helical" evidence="6">
    <location>
        <begin position="54"/>
        <end position="75"/>
    </location>
</feature>
<proteinExistence type="inferred from homology"/>
<accession>A0AA87ZY14</accession>
<evidence type="ECO:0000256" key="1">
    <source>
        <dbReference type="ARBA" id="ARBA00009283"/>
    </source>
</evidence>
<feature type="active site" description="Proton acceptor" evidence="3">
    <location>
        <position position="213"/>
    </location>
</feature>
<dbReference type="Gene3D" id="3.30.420.150">
    <property type="entry name" value="Exopolyphosphatase. Domain 2"/>
    <property type="match status" value="2"/>
</dbReference>
<evidence type="ECO:0000256" key="6">
    <source>
        <dbReference type="SAM" id="Phobius"/>
    </source>
</evidence>
<evidence type="ECO:0008006" key="9">
    <source>
        <dbReference type="Google" id="ProtNLM"/>
    </source>
</evidence>
<dbReference type="GO" id="GO:0009134">
    <property type="term" value="P:nucleoside diphosphate catabolic process"/>
    <property type="evidence" value="ECO:0007669"/>
    <property type="project" value="TreeGrafter"/>
</dbReference>
<name>A0AA87ZY14_FICCA</name>
<keyword evidence="6" id="KW-1133">Transmembrane helix</keyword>
<dbReference type="GO" id="GO:0005524">
    <property type="term" value="F:ATP binding"/>
    <property type="evidence" value="ECO:0007669"/>
    <property type="project" value="UniProtKB-KW"/>
</dbReference>
<dbReference type="AlphaFoldDB" id="A0AA87ZY14"/>
<feature type="compositionally biased region" description="Basic residues" evidence="5">
    <location>
        <begin position="1"/>
        <end position="12"/>
    </location>
</feature>
<feature type="binding site" evidence="4">
    <location>
        <begin position="243"/>
        <end position="247"/>
    </location>
    <ligand>
        <name>ATP</name>
        <dbReference type="ChEBI" id="CHEBI:30616"/>
    </ligand>
</feature>
<evidence type="ECO:0000313" key="8">
    <source>
        <dbReference type="Proteomes" id="UP001187192"/>
    </source>
</evidence>
<organism evidence="7 8">
    <name type="scientific">Ficus carica</name>
    <name type="common">Common fig</name>
    <dbReference type="NCBI Taxonomy" id="3494"/>
    <lineage>
        <taxon>Eukaryota</taxon>
        <taxon>Viridiplantae</taxon>
        <taxon>Streptophyta</taxon>
        <taxon>Embryophyta</taxon>
        <taxon>Tracheophyta</taxon>
        <taxon>Spermatophyta</taxon>
        <taxon>Magnoliopsida</taxon>
        <taxon>eudicotyledons</taxon>
        <taxon>Gunneridae</taxon>
        <taxon>Pentapetalae</taxon>
        <taxon>rosids</taxon>
        <taxon>fabids</taxon>
        <taxon>Rosales</taxon>
        <taxon>Moraceae</taxon>
        <taxon>Ficeae</taxon>
        <taxon>Ficus</taxon>
    </lineage>
</organism>
<protein>
    <recommendedName>
        <fullName evidence="9">Apyrase 6</fullName>
    </recommendedName>
</protein>
<feature type="transmembrane region" description="Helical" evidence="6">
    <location>
        <begin position="452"/>
        <end position="470"/>
    </location>
</feature>
<dbReference type="InterPro" id="IPR000407">
    <property type="entry name" value="GDA1_CD39_NTPase"/>
</dbReference>
<comment type="caution">
    <text evidence="7">The sequence shown here is derived from an EMBL/GenBank/DDBJ whole genome shotgun (WGS) entry which is preliminary data.</text>
</comment>
<reference evidence="7" key="1">
    <citation type="submission" date="2023-07" db="EMBL/GenBank/DDBJ databases">
        <title>draft genome sequence of fig (Ficus carica).</title>
        <authorList>
            <person name="Takahashi T."/>
            <person name="Nishimura K."/>
        </authorList>
    </citation>
    <scope>NUCLEOTIDE SEQUENCE</scope>
</reference>
<evidence type="ECO:0000256" key="4">
    <source>
        <dbReference type="PIRSR" id="PIRSR600407-2"/>
    </source>
</evidence>
<dbReference type="PANTHER" id="PTHR11782">
    <property type="entry name" value="ADENOSINE/GUANOSINE DIPHOSPHATASE"/>
    <property type="match status" value="1"/>
</dbReference>
<keyword evidence="4" id="KW-0067">ATP-binding</keyword>
<keyword evidence="4" id="KW-0547">Nucleotide-binding</keyword>
<keyword evidence="2" id="KW-0378">Hydrolase</keyword>